<keyword evidence="3" id="KW-1185">Reference proteome</keyword>
<gene>
    <name evidence="2" type="ORF">DPMN_067006</name>
</gene>
<evidence type="ECO:0000313" key="2">
    <source>
        <dbReference type="EMBL" id="KAH3707596.1"/>
    </source>
</evidence>
<evidence type="ECO:0000256" key="1">
    <source>
        <dbReference type="SAM" id="MobiDB-lite"/>
    </source>
</evidence>
<dbReference type="AlphaFoldDB" id="A0A9D4BL08"/>
<reference evidence="2" key="2">
    <citation type="submission" date="2020-11" db="EMBL/GenBank/DDBJ databases">
        <authorList>
            <person name="McCartney M.A."/>
            <person name="Auch B."/>
            <person name="Kono T."/>
            <person name="Mallez S."/>
            <person name="Becker A."/>
            <person name="Gohl D.M."/>
            <person name="Silverstein K.A.T."/>
            <person name="Koren S."/>
            <person name="Bechman K.B."/>
            <person name="Herman A."/>
            <person name="Abrahante J.E."/>
            <person name="Garbe J."/>
        </authorList>
    </citation>
    <scope>NUCLEOTIDE SEQUENCE</scope>
    <source>
        <strain evidence="2">Duluth1</strain>
        <tissue evidence="2">Whole animal</tissue>
    </source>
</reference>
<dbReference type="EMBL" id="JAIWYP010000014">
    <property type="protein sequence ID" value="KAH3707596.1"/>
    <property type="molecule type" value="Genomic_DNA"/>
</dbReference>
<organism evidence="2 3">
    <name type="scientific">Dreissena polymorpha</name>
    <name type="common">Zebra mussel</name>
    <name type="synonym">Mytilus polymorpha</name>
    <dbReference type="NCBI Taxonomy" id="45954"/>
    <lineage>
        <taxon>Eukaryota</taxon>
        <taxon>Metazoa</taxon>
        <taxon>Spiralia</taxon>
        <taxon>Lophotrochozoa</taxon>
        <taxon>Mollusca</taxon>
        <taxon>Bivalvia</taxon>
        <taxon>Autobranchia</taxon>
        <taxon>Heteroconchia</taxon>
        <taxon>Euheterodonta</taxon>
        <taxon>Imparidentia</taxon>
        <taxon>Neoheterodontei</taxon>
        <taxon>Myida</taxon>
        <taxon>Dreissenoidea</taxon>
        <taxon>Dreissenidae</taxon>
        <taxon>Dreissena</taxon>
    </lineage>
</organism>
<feature type="compositionally biased region" description="Polar residues" evidence="1">
    <location>
        <begin position="51"/>
        <end position="61"/>
    </location>
</feature>
<evidence type="ECO:0000313" key="3">
    <source>
        <dbReference type="Proteomes" id="UP000828390"/>
    </source>
</evidence>
<protein>
    <submittedName>
        <fullName evidence="2">Uncharacterized protein</fullName>
    </submittedName>
</protein>
<feature type="region of interest" description="Disordered" evidence="1">
    <location>
        <begin position="34"/>
        <end position="61"/>
    </location>
</feature>
<accession>A0A9D4BL08</accession>
<comment type="caution">
    <text evidence="2">The sequence shown here is derived from an EMBL/GenBank/DDBJ whole genome shotgun (WGS) entry which is preliminary data.</text>
</comment>
<dbReference type="Proteomes" id="UP000828390">
    <property type="component" value="Unassembled WGS sequence"/>
</dbReference>
<name>A0A9D4BL08_DREPO</name>
<reference evidence="2" key="1">
    <citation type="journal article" date="2019" name="bioRxiv">
        <title>The Genome of the Zebra Mussel, Dreissena polymorpha: A Resource for Invasive Species Research.</title>
        <authorList>
            <person name="McCartney M.A."/>
            <person name="Auch B."/>
            <person name="Kono T."/>
            <person name="Mallez S."/>
            <person name="Zhang Y."/>
            <person name="Obille A."/>
            <person name="Becker A."/>
            <person name="Abrahante J.E."/>
            <person name="Garbe J."/>
            <person name="Badalamenti J.P."/>
            <person name="Herman A."/>
            <person name="Mangelson H."/>
            <person name="Liachko I."/>
            <person name="Sullivan S."/>
            <person name="Sone E.D."/>
            <person name="Koren S."/>
            <person name="Silverstein K.A.T."/>
            <person name="Beckman K.B."/>
            <person name="Gohl D.M."/>
        </authorList>
    </citation>
    <scope>NUCLEOTIDE SEQUENCE</scope>
    <source>
        <strain evidence="2">Duluth1</strain>
        <tissue evidence="2">Whole animal</tissue>
    </source>
</reference>
<proteinExistence type="predicted"/>
<sequence length="92" mass="10251">MMNNMNNNSAVSTMNREKMEDVSEYLAATLSKNGTSTADVQIRPKRWPDCTSGQVVPSSSRPSTWMVLKETVVLLKRVDIEVAELFGQSVQD</sequence>